<keyword evidence="2" id="KW-0732">Signal</keyword>
<feature type="chain" id="PRO_5044848891" evidence="2">
    <location>
        <begin position="22"/>
        <end position="123"/>
    </location>
</feature>
<feature type="region of interest" description="Disordered" evidence="1">
    <location>
        <begin position="69"/>
        <end position="103"/>
    </location>
</feature>
<feature type="signal peptide" evidence="2">
    <location>
        <begin position="1"/>
        <end position="21"/>
    </location>
</feature>
<sequence length="123" mass="13763">MIISFLTRLVLLLPQISYTDSVRLAQIAEGGRERQNEFAKSAPPLAAFVGVANFTAATTELRKAYLERKKAREEKAKRTKAKVEEKRTKAKPTREMHSPIDDNRRKALIQVGGLISGNARGRD</sequence>
<keyword evidence="4" id="KW-1185">Reference proteome</keyword>
<name>A0ABD2I3Z4_9BILA</name>
<evidence type="ECO:0000256" key="2">
    <source>
        <dbReference type="SAM" id="SignalP"/>
    </source>
</evidence>
<proteinExistence type="predicted"/>
<comment type="caution">
    <text evidence="3">The sequence shown here is derived from an EMBL/GenBank/DDBJ whole genome shotgun (WGS) entry which is preliminary data.</text>
</comment>
<reference evidence="3 4" key="1">
    <citation type="submission" date="2024-10" db="EMBL/GenBank/DDBJ databases">
        <authorList>
            <person name="Kim D."/>
        </authorList>
    </citation>
    <scope>NUCLEOTIDE SEQUENCE [LARGE SCALE GENOMIC DNA]</scope>
    <source>
        <strain evidence="3">BH-2024</strain>
    </source>
</reference>
<dbReference type="AlphaFoldDB" id="A0ABD2I3Z4"/>
<protein>
    <submittedName>
        <fullName evidence="3">Uncharacterized protein</fullName>
    </submittedName>
</protein>
<evidence type="ECO:0000313" key="3">
    <source>
        <dbReference type="EMBL" id="KAL3073876.1"/>
    </source>
</evidence>
<dbReference type="EMBL" id="JBICBT010001305">
    <property type="protein sequence ID" value="KAL3073876.1"/>
    <property type="molecule type" value="Genomic_DNA"/>
</dbReference>
<gene>
    <name evidence="3" type="ORF">niasHT_034994</name>
</gene>
<evidence type="ECO:0000313" key="4">
    <source>
        <dbReference type="Proteomes" id="UP001620626"/>
    </source>
</evidence>
<evidence type="ECO:0000256" key="1">
    <source>
        <dbReference type="SAM" id="MobiDB-lite"/>
    </source>
</evidence>
<organism evidence="3 4">
    <name type="scientific">Heterodera trifolii</name>
    <dbReference type="NCBI Taxonomy" id="157864"/>
    <lineage>
        <taxon>Eukaryota</taxon>
        <taxon>Metazoa</taxon>
        <taxon>Ecdysozoa</taxon>
        <taxon>Nematoda</taxon>
        <taxon>Chromadorea</taxon>
        <taxon>Rhabditida</taxon>
        <taxon>Tylenchina</taxon>
        <taxon>Tylenchomorpha</taxon>
        <taxon>Tylenchoidea</taxon>
        <taxon>Heteroderidae</taxon>
        <taxon>Heteroderinae</taxon>
        <taxon>Heterodera</taxon>
    </lineage>
</organism>
<dbReference type="Proteomes" id="UP001620626">
    <property type="component" value="Unassembled WGS sequence"/>
</dbReference>
<accession>A0ABD2I3Z4</accession>